<dbReference type="Proteomes" id="UP000184071">
    <property type="component" value="Unassembled WGS sequence"/>
</dbReference>
<feature type="transmembrane region" description="Helical" evidence="1">
    <location>
        <begin position="51"/>
        <end position="73"/>
    </location>
</feature>
<name>A0A1M5HV97_9FLAO</name>
<dbReference type="EMBL" id="FQWC01000002">
    <property type="protein sequence ID" value="SHG19906.1"/>
    <property type="molecule type" value="Genomic_DNA"/>
</dbReference>
<sequence length="160" mass="18835">MHCLNQKTMYQTILEGHSFIRWFVLVSLLYSIYIAYKGYSQKLSFTKKDNLIRHWTATIAHIQLIFGILVYVQSPIVKYFWKNFKEAIQNLDASFFGIIHVILMLTAIVFITIGSALSKRKLSDEQKFKTMLIWFSIALMIIFIAIPWPFSPLANRPYFR</sequence>
<gene>
    <name evidence="2" type="ORF">SAMN05443663_102159</name>
</gene>
<evidence type="ECO:0000313" key="3">
    <source>
        <dbReference type="Proteomes" id="UP000184071"/>
    </source>
</evidence>
<keyword evidence="3" id="KW-1185">Reference proteome</keyword>
<accession>A0A1M5HV97</accession>
<keyword evidence="1" id="KW-0472">Membrane</keyword>
<evidence type="ECO:0000313" key="2">
    <source>
        <dbReference type="EMBL" id="SHG19906.1"/>
    </source>
</evidence>
<evidence type="ECO:0000256" key="1">
    <source>
        <dbReference type="SAM" id="Phobius"/>
    </source>
</evidence>
<dbReference type="AlphaFoldDB" id="A0A1M5HV97"/>
<keyword evidence="1" id="KW-0812">Transmembrane</keyword>
<feature type="transmembrane region" description="Helical" evidence="1">
    <location>
        <begin position="93"/>
        <end position="118"/>
    </location>
</feature>
<feature type="transmembrane region" description="Helical" evidence="1">
    <location>
        <begin position="19"/>
        <end position="39"/>
    </location>
</feature>
<organism evidence="2 3">
    <name type="scientific">Flavobacterium defluvii</name>
    <dbReference type="NCBI Taxonomy" id="370979"/>
    <lineage>
        <taxon>Bacteria</taxon>
        <taxon>Pseudomonadati</taxon>
        <taxon>Bacteroidota</taxon>
        <taxon>Flavobacteriia</taxon>
        <taxon>Flavobacteriales</taxon>
        <taxon>Flavobacteriaceae</taxon>
        <taxon>Flavobacterium</taxon>
    </lineage>
</organism>
<proteinExistence type="predicted"/>
<reference evidence="3" key="1">
    <citation type="submission" date="2016-11" db="EMBL/GenBank/DDBJ databases">
        <authorList>
            <person name="Varghese N."/>
            <person name="Submissions S."/>
        </authorList>
    </citation>
    <scope>NUCLEOTIDE SEQUENCE [LARGE SCALE GENOMIC DNA]</scope>
    <source>
        <strain evidence="3">DSM 17963</strain>
    </source>
</reference>
<evidence type="ECO:0008006" key="4">
    <source>
        <dbReference type="Google" id="ProtNLM"/>
    </source>
</evidence>
<keyword evidence="1" id="KW-1133">Transmembrane helix</keyword>
<dbReference type="STRING" id="370979.SAMN05443663_102159"/>
<protein>
    <recommendedName>
        <fullName evidence="4">Cytochrome C and Quinol oxidase polypeptide I</fullName>
    </recommendedName>
</protein>
<feature type="transmembrane region" description="Helical" evidence="1">
    <location>
        <begin position="130"/>
        <end position="150"/>
    </location>
</feature>